<dbReference type="Proteomes" id="UP001164746">
    <property type="component" value="Chromosome 14"/>
</dbReference>
<feature type="domain" description="VWFA" evidence="1">
    <location>
        <begin position="27"/>
        <end position="207"/>
    </location>
</feature>
<dbReference type="PANTHER" id="PTHR24020">
    <property type="entry name" value="COLLAGEN ALPHA"/>
    <property type="match status" value="1"/>
</dbReference>
<dbReference type="PROSITE" id="PS50234">
    <property type="entry name" value="VWFA"/>
    <property type="match status" value="1"/>
</dbReference>
<dbReference type="InterPro" id="IPR050525">
    <property type="entry name" value="ECM_Assembly_Org"/>
</dbReference>
<dbReference type="SMART" id="SM00327">
    <property type="entry name" value="VWA"/>
    <property type="match status" value="1"/>
</dbReference>
<dbReference type="Gene3D" id="3.40.50.410">
    <property type="entry name" value="von Willebrand factor, type A domain"/>
    <property type="match status" value="1"/>
</dbReference>
<evidence type="ECO:0000313" key="3">
    <source>
        <dbReference type="Proteomes" id="UP001164746"/>
    </source>
</evidence>
<keyword evidence="3" id="KW-1185">Reference proteome</keyword>
<reference evidence="2" key="1">
    <citation type="submission" date="2022-11" db="EMBL/GenBank/DDBJ databases">
        <title>Centuries of genome instability and evolution in soft-shell clam transmissible cancer (bioRxiv).</title>
        <authorList>
            <person name="Hart S.F.M."/>
            <person name="Yonemitsu M.A."/>
            <person name="Giersch R.M."/>
            <person name="Beal B.F."/>
            <person name="Arriagada G."/>
            <person name="Davis B.W."/>
            <person name="Ostrander E.A."/>
            <person name="Goff S.P."/>
            <person name="Metzger M.J."/>
        </authorList>
    </citation>
    <scope>NUCLEOTIDE SEQUENCE</scope>
    <source>
        <strain evidence="2">MELC-2E11</strain>
        <tissue evidence="2">Siphon/mantle</tissue>
    </source>
</reference>
<evidence type="ECO:0000313" key="2">
    <source>
        <dbReference type="EMBL" id="WAR25834.1"/>
    </source>
</evidence>
<protein>
    <submittedName>
        <fullName evidence="2">COEA1-like protein</fullName>
    </submittedName>
</protein>
<proteinExistence type="predicted"/>
<evidence type="ECO:0000259" key="1">
    <source>
        <dbReference type="PROSITE" id="PS50234"/>
    </source>
</evidence>
<dbReference type="InterPro" id="IPR002035">
    <property type="entry name" value="VWF_A"/>
</dbReference>
<organism evidence="2 3">
    <name type="scientific">Mya arenaria</name>
    <name type="common">Soft-shell clam</name>
    <dbReference type="NCBI Taxonomy" id="6604"/>
    <lineage>
        <taxon>Eukaryota</taxon>
        <taxon>Metazoa</taxon>
        <taxon>Spiralia</taxon>
        <taxon>Lophotrochozoa</taxon>
        <taxon>Mollusca</taxon>
        <taxon>Bivalvia</taxon>
        <taxon>Autobranchia</taxon>
        <taxon>Heteroconchia</taxon>
        <taxon>Euheterodonta</taxon>
        <taxon>Imparidentia</taxon>
        <taxon>Neoheterodontei</taxon>
        <taxon>Myida</taxon>
        <taxon>Myoidea</taxon>
        <taxon>Myidae</taxon>
        <taxon>Mya</taxon>
    </lineage>
</organism>
<name>A0ABY7FY47_MYAAR</name>
<accession>A0ABY7FY47</accession>
<dbReference type="SUPFAM" id="SSF53300">
    <property type="entry name" value="vWA-like"/>
    <property type="match status" value="1"/>
</dbReference>
<dbReference type="Pfam" id="PF00092">
    <property type="entry name" value="VWA"/>
    <property type="match status" value="1"/>
</dbReference>
<dbReference type="EMBL" id="CP111025">
    <property type="protein sequence ID" value="WAR25834.1"/>
    <property type="molecule type" value="Genomic_DNA"/>
</dbReference>
<dbReference type="InterPro" id="IPR036465">
    <property type="entry name" value="vWFA_dom_sf"/>
</dbReference>
<dbReference type="PANTHER" id="PTHR24020:SF84">
    <property type="entry name" value="VWFA DOMAIN-CONTAINING PROTEIN"/>
    <property type="match status" value="1"/>
</dbReference>
<sequence length="226" mass="24970">MYLLVETCPAFILSIVYFAACVNRRLDVSITADTSESVHDIANKIPSLLSFITDIVKDKDIDSENVRFSLTVFHHFIFNEFQLDTYTTAEDILNHIANLDVSSGGTNTGGALKNLYTTVFVPEHGDRPDAPNLAIIVTDGRSNNNTYTVEQAAEAKSRGIHLIVVGIGLTDTSELYQIASSPASSNVFNVESYEHLPMIEDAIEQTLVETCKDEPKTPNKGKYMYI</sequence>
<gene>
    <name evidence="2" type="ORF">MAR_011538</name>
</gene>